<sequence>MRPVAKGLDILQGDKHIFMGYLLPTLVSIEEHLNKKLTEVLYVKPLVNALLKGIRKRFHYLYKYNDLRIAACLIPDFKLRWIQDENEKKEVTELLKSVQEFNIKNAEVHSSTPKEQKILRETDDFFIFNNTLDQN</sequence>
<evidence type="ECO:0000313" key="1">
    <source>
        <dbReference type="EMBL" id="KMQ87893.1"/>
    </source>
</evidence>
<dbReference type="SUPFAM" id="SSF53098">
    <property type="entry name" value="Ribonuclease H-like"/>
    <property type="match status" value="1"/>
</dbReference>
<dbReference type="PaxDb" id="67767-A0A0J7KBZ8"/>
<dbReference type="PANTHER" id="PTHR47501">
    <property type="entry name" value="TRANSPOSASE-RELATED"/>
    <property type="match status" value="1"/>
</dbReference>
<gene>
    <name evidence="1" type="ORF">RF55_12699</name>
</gene>
<organism evidence="1 2">
    <name type="scientific">Lasius niger</name>
    <name type="common">Black garden ant</name>
    <dbReference type="NCBI Taxonomy" id="67767"/>
    <lineage>
        <taxon>Eukaryota</taxon>
        <taxon>Metazoa</taxon>
        <taxon>Ecdysozoa</taxon>
        <taxon>Arthropoda</taxon>
        <taxon>Hexapoda</taxon>
        <taxon>Insecta</taxon>
        <taxon>Pterygota</taxon>
        <taxon>Neoptera</taxon>
        <taxon>Endopterygota</taxon>
        <taxon>Hymenoptera</taxon>
        <taxon>Apocrita</taxon>
        <taxon>Aculeata</taxon>
        <taxon>Formicoidea</taxon>
        <taxon>Formicidae</taxon>
        <taxon>Formicinae</taxon>
        <taxon>Lasius</taxon>
        <taxon>Lasius</taxon>
    </lineage>
</organism>
<proteinExistence type="predicted"/>
<reference evidence="1 2" key="1">
    <citation type="submission" date="2015-04" db="EMBL/GenBank/DDBJ databases">
        <title>Lasius niger genome sequencing.</title>
        <authorList>
            <person name="Konorov E.A."/>
            <person name="Nikitin M.A."/>
            <person name="Kirill M.V."/>
            <person name="Chang P."/>
        </authorList>
    </citation>
    <scope>NUCLEOTIDE SEQUENCE [LARGE SCALE GENOMIC DNA]</scope>
    <source>
        <tissue evidence="1">Whole</tissue>
    </source>
</reference>
<dbReference type="PANTHER" id="PTHR47501:SF5">
    <property type="entry name" value="HAT C-TERMINAL DIMERISATION DOMAIN-CONTAINING PROTEIN"/>
    <property type="match status" value="1"/>
</dbReference>
<protein>
    <submittedName>
        <fullName evidence="1">Zinc finger bed domain-containing protein 4-like protein</fullName>
    </submittedName>
</protein>
<dbReference type="OrthoDB" id="8195018at2759"/>
<dbReference type="STRING" id="67767.A0A0J7KBZ8"/>
<comment type="caution">
    <text evidence="1">The sequence shown here is derived from an EMBL/GenBank/DDBJ whole genome shotgun (WGS) entry which is preliminary data.</text>
</comment>
<evidence type="ECO:0000313" key="2">
    <source>
        <dbReference type="Proteomes" id="UP000036403"/>
    </source>
</evidence>
<keyword evidence="2" id="KW-1185">Reference proteome</keyword>
<dbReference type="InterPro" id="IPR012337">
    <property type="entry name" value="RNaseH-like_sf"/>
</dbReference>
<dbReference type="Proteomes" id="UP000036403">
    <property type="component" value="Unassembled WGS sequence"/>
</dbReference>
<dbReference type="EMBL" id="LBMM01009758">
    <property type="protein sequence ID" value="KMQ87893.1"/>
    <property type="molecule type" value="Genomic_DNA"/>
</dbReference>
<accession>A0A0J7KBZ8</accession>
<dbReference type="AlphaFoldDB" id="A0A0J7KBZ8"/>
<name>A0A0J7KBZ8_LASNI</name>